<dbReference type="AlphaFoldDB" id="A0A9P0NJI4"/>
<evidence type="ECO:0000313" key="2">
    <source>
        <dbReference type="EMBL" id="CAH1725980.1"/>
    </source>
</evidence>
<keyword evidence="3" id="KW-1185">Reference proteome</keyword>
<proteinExistence type="predicted"/>
<organism evidence="2 3">
    <name type="scientific">Aphis gossypii</name>
    <name type="common">Cotton aphid</name>
    <dbReference type="NCBI Taxonomy" id="80765"/>
    <lineage>
        <taxon>Eukaryota</taxon>
        <taxon>Metazoa</taxon>
        <taxon>Ecdysozoa</taxon>
        <taxon>Arthropoda</taxon>
        <taxon>Hexapoda</taxon>
        <taxon>Insecta</taxon>
        <taxon>Pterygota</taxon>
        <taxon>Neoptera</taxon>
        <taxon>Paraneoptera</taxon>
        <taxon>Hemiptera</taxon>
        <taxon>Sternorrhyncha</taxon>
        <taxon>Aphidomorpha</taxon>
        <taxon>Aphidoidea</taxon>
        <taxon>Aphididae</taxon>
        <taxon>Aphidini</taxon>
        <taxon>Aphis</taxon>
        <taxon>Aphis</taxon>
    </lineage>
</organism>
<gene>
    <name evidence="2" type="ORF">APHIGO_LOCUS6959</name>
</gene>
<protein>
    <submittedName>
        <fullName evidence="2">Uncharacterized protein</fullName>
    </submittedName>
</protein>
<name>A0A9P0NJI4_APHGO</name>
<sequence>MTNVHDVRPRPSVQSSSRIWRPPSPTSAANNAAPPPTPVANRQPVLFVRLSYCGRPIFAISARFTPCFFFIRRIYIPTAFWFSSRVRCPCRHDSSPSVFVRGADVTRLCQCAMFFVCDRTLCDNVRPVRHSVMPLLLII</sequence>
<reference evidence="2" key="1">
    <citation type="submission" date="2022-02" db="EMBL/GenBank/DDBJ databases">
        <authorList>
            <person name="King R."/>
        </authorList>
    </citation>
    <scope>NUCLEOTIDE SEQUENCE</scope>
</reference>
<evidence type="ECO:0000256" key="1">
    <source>
        <dbReference type="SAM" id="MobiDB-lite"/>
    </source>
</evidence>
<evidence type="ECO:0000313" key="3">
    <source>
        <dbReference type="Proteomes" id="UP001154329"/>
    </source>
</evidence>
<reference evidence="2" key="2">
    <citation type="submission" date="2022-10" db="EMBL/GenBank/DDBJ databases">
        <authorList>
            <consortium name="ENA_rothamsted_submissions"/>
            <consortium name="culmorum"/>
            <person name="King R."/>
        </authorList>
    </citation>
    <scope>NUCLEOTIDE SEQUENCE</scope>
</reference>
<feature type="region of interest" description="Disordered" evidence="1">
    <location>
        <begin position="1"/>
        <end position="40"/>
    </location>
</feature>
<dbReference type="EMBL" id="OU899035">
    <property type="protein sequence ID" value="CAH1725980.1"/>
    <property type="molecule type" value="Genomic_DNA"/>
</dbReference>
<dbReference type="Proteomes" id="UP001154329">
    <property type="component" value="Chromosome 2"/>
</dbReference>
<accession>A0A9P0NJI4</accession>